<feature type="domain" description="Alanine dehydrogenase/pyridine nucleotide transhydrogenase N-terminal" evidence="11">
    <location>
        <begin position="4"/>
        <end position="136"/>
    </location>
</feature>
<evidence type="ECO:0000313" key="13">
    <source>
        <dbReference type="EMBL" id="SFP02956.1"/>
    </source>
</evidence>
<keyword evidence="4 6" id="KW-0560">Oxidoreductase</keyword>
<dbReference type="GO" id="GO:0042853">
    <property type="term" value="P:L-alanine catabolic process"/>
    <property type="evidence" value="ECO:0007669"/>
    <property type="project" value="UniProtKB-UniPathway"/>
</dbReference>
<comment type="catalytic activity">
    <reaction evidence="6">
        <text>L-alanine + NAD(+) + H2O = pyruvate + NH4(+) + NADH + H(+)</text>
        <dbReference type="Rhea" id="RHEA:18405"/>
        <dbReference type="ChEBI" id="CHEBI:15361"/>
        <dbReference type="ChEBI" id="CHEBI:15377"/>
        <dbReference type="ChEBI" id="CHEBI:15378"/>
        <dbReference type="ChEBI" id="CHEBI:28938"/>
        <dbReference type="ChEBI" id="CHEBI:57540"/>
        <dbReference type="ChEBI" id="CHEBI:57945"/>
        <dbReference type="ChEBI" id="CHEBI:57972"/>
        <dbReference type="EC" id="1.4.1.1"/>
    </reaction>
</comment>
<evidence type="ECO:0000256" key="8">
    <source>
        <dbReference type="PIRSR" id="PIRSR000183-2"/>
    </source>
</evidence>
<dbReference type="EMBL" id="BJWI01000003">
    <property type="protein sequence ID" value="GEM00972.1"/>
    <property type="molecule type" value="Genomic_DNA"/>
</dbReference>
<dbReference type="SMART" id="SM01003">
    <property type="entry name" value="AlaDh_PNT_N"/>
    <property type="match status" value="1"/>
</dbReference>
<dbReference type="SUPFAM" id="SSF52283">
    <property type="entry name" value="Formate/glycerate dehydrogenase catalytic domain-like"/>
    <property type="match status" value="1"/>
</dbReference>
<evidence type="ECO:0000256" key="6">
    <source>
        <dbReference type="PIRNR" id="PIRNR000183"/>
    </source>
</evidence>
<dbReference type="InterPro" id="IPR036291">
    <property type="entry name" value="NAD(P)-bd_dom_sf"/>
</dbReference>
<evidence type="ECO:0000313" key="12">
    <source>
        <dbReference type="EMBL" id="GEM00972.1"/>
    </source>
</evidence>
<dbReference type="SMART" id="SM01002">
    <property type="entry name" value="AlaDh_PNT_C"/>
    <property type="match status" value="1"/>
</dbReference>
<dbReference type="Pfam" id="PF05222">
    <property type="entry name" value="AlaDh_PNT_N"/>
    <property type="match status" value="1"/>
</dbReference>
<dbReference type="RefSeq" id="WP_089830081.1">
    <property type="nucleotide sequence ID" value="NZ_BJWI01000003.1"/>
</dbReference>
<proteinExistence type="inferred from homology"/>
<dbReference type="GO" id="GO:0005886">
    <property type="term" value="C:plasma membrane"/>
    <property type="evidence" value="ECO:0007669"/>
    <property type="project" value="TreeGrafter"/>
</dbReference>
<comment type="pathway">
    <text evidence="1">Amino-acid degradation; L-alanine degradation via dehydrogenase pathway; NH(3) and pyruvate from L-alanine: step 1/1.</text>
</comment>
<dbReference type="Proteomes" id="UP000242243">
    <property type="component" value="Unassembled WGS sequence"/>
</dbReference>
<organism evidence="13 14">
    <name type="scientific">Halolactibacillus halophilus</name>
    <dbReference type="NCBI Taxonomy" id="306540"/>
    <lineage>
        <taxon>Bacteria</taxon>
        <taxon>Bacillati</taxon>
        <taxon>Bacillota</taxon>
        <taxon>Bacilli</taxon>
        <taxon>Bacillales</taxon>
        <taxon>Bacillaceae</taxon>
        <taxon>Halolactibacillus</taxon>
    </lineage>
</organism>
<feature type="domain" description="Alanine dehydrogenase/pyridine nucleotide transhydrogenase NAD(H)-binding" evidence="10">
    <location>
        <begin position="148"/>
        <end position="297"/>
    </location>
</feature>
<reference evidence="12 15" key="2">
    <citation type="submission" date="2019-07" db="EMBL/GenBank/DDBJ databases">
        <title>Whole genome shotgun sequence of Halolactibacillus halophilus NBRC 100868.</title>
        <authorList>
            <person name="Hosoyama A."/>
            <person name="Uohara A."/>
            <person name="Ohji S."/>
            <person name="Ichikawa N."/>
        </authorList>
    </citation>
    <scope>NUCLEOTIDE SEQUENCE [LARGE SCALE GENOMIC DNA]</scope>
    <source>
        <strain evidence="12 15">NBRC 100868</strain>
    </source>
</reference>
<evidence type="ECO:0000256" key="9">
    <source>
        <dbReference type="PIRSR" id="PIRSR000183-3"/>
    </source>
</evidence>
<dbReference type="NCBIfam" id="TIGR00518">
    <property type="entry name" value="alaDH"/>
    <property type="match status" value="1"/>
</dbReference>
<evidence type="ECO:0000256" key="1">
    <source>
        <dbReference type="ARBA" id="ARBA00005206"/>
    </source>
</evidence>
<dbReference type="EC" id="1.4.1.1" evidence="3 6"/>
<evidence type="ECO:0000313" key="15">
    <source>
        <dbReference type="Proteomes" id="UP000321547"/>
    </source>
</evidence>
<evidence type="ECO:0000259" key="11">
    <source>
        <dbReference type="SMART" id="SM01003"/>
    </source>
</evidence>
<dbReference type="SUPFAM" id="SSF51735">
    <property type="entry name" value="NAD(P)-binding Rossmann-fold domains"/>
    <property type="match status" value="1"/>
</dbReference>
<feature type="active site" description="Proton donor/acceptor" evidence="7">
    <location>
        <position position="269"/>
    </location>
</feature>
<feature type="binding site" evidence="9">
    <location>
        <position position="219"/>
    </location>
    <ligand>
        <name>NAD(+)</name>
        <dbReference type="ChEBI" id="CHEBI:57540"/>
    </ligand>
</feature>
<keyword evidence="15" id="KW-1185">Reference proteome</keyword>
<gene>
    <name evidence="12" type="ORF">HHA03_05040</name>
    <name evidence="13" type="ORF">SAMN05421839_10385</name>
</gene>
<dbReference type="UniPathway" id="UPA00527">
    <property type="reaction ID" value="UER00585"/>
</dbReference>
<dbReference type="GO" id="GO:0000166">
    <property type="term" value="F:nucleotide binding"/>
    <property type="evidence" value="ECO:0007669"/>
    <property type="project" value="UniProtKB-KW"/>
</dbReference>
<reference evidence="13 14" key="1">
    <citation type="submission" date="2016-10" db="EMBL/GenBank/DDBJ databases">
        <authorList>
            <person name="de Groot N.N."/>
        </authorList>
    </citation>
    <scope>NUCLEOTIDE SEQUENCE [LARGE SCALE GENOMIC DNA]</scope>
    <source>
        <strain evidence="13 14">DSM 17073</strain>
    </source>
</reference>
<dbReference type="PIRSF" id="PIRSF000183">
    <property type="entry name" value="Alanine_dh"/>
    <property type="match status" value="1"/>
</dbReference>
<dbReference type="Pfam" id="PF01262">
    <property type="entry name" value="AlaDh_PNT_C"/>
    <property type="match status" value="1"/>
</dbReference>
<accession>A0A1I5M1U6</accession>
<feature type="binding site" evidence="9">
    <location>
        <begin position="298"/>
        <end position="301"/>
    </location>
    <ligand>
        <name>NAD(+)</name>
        <dbReference type="ChEBI" id="CHEBI:57540"/>
    </ligand>
</feature>
<dbReference type="InterPro" id="IPR007698">
    <property type="entry name" value="AlaDH/PNT_NAD(H)-bd"/>
</dbReference>
<dbReference type="PROSITE" id="PS00837">
    <property type="entry name" value="ALADH_PNT_2"/>
    <property type="match status" value="1"/>
</dbReference>
<evidence type="ECO:0000256" key="3">
    <source>
        <dbReference type="ARBA" id="ARBA00012897"/>
    </source>
</evidence>
<evidence type="ECO:0000256" key="4">
    <source>
        <dbReference type="ARBA" id="ARBA00023002"/>
    </source>
</evidence>
<feature type="binding site" evidence="9">
    <location>
        <begin position="266"/>
        <end position="269"/>
    </location>
    <ligand>
        <name>NAD(+)</name>
        <dbReference type="ChEBI" id="CHEBI:57540"/>
    </ligand>
</feature>
<feature type="binding site" evidence="9">
    <location>
        <position position="133"/>
    </location>
    <ligand>
        <name>NAD(+)</name>
        <dbReference type="ChEBI" id="CHEBI:57540"/>
    </ligand>
</feature>
<keyword evidence="9" id="KW-0547">Nucleotide-binding</keyword>
<dbReference type="InterPro" id="IPR007886">
    <property type="entry name" value="AlaDH/PNT_N"/>
</dbReference>
<feature type="binding site" evidence="9">
    <location>
        <begin position="238"/>
        <end position="239"/>
    </location>
    <ligand>
        <name>NAD(+)</name>
        <dbReference type="ChEBI" id="CHEBI:57540"/>
    </ligand>
</feature>
<evidence type="ECO:0000259" key="10">
    <source>
        <dbReference type="SMART" id="SM01002"/>
    </source>
</evidence>
<dbReference type="Proteomes" id="UP000321547">
    <property type="component" value="Unassembled WGS sequence"/>
</dbReference>
<dbReference type="Gene3D" id="3.40.50.720">
    <property type="entry name" value="NAD(P)-binding Rossmann-like Domain"/>
    <property type="match status" value="2"/>
</dbReference>
<comment type="similarity">
    <text evidence="2 6">Belongs to the AlaDH/PNT family.</text>
</comment>
<dbReference type="PANTHER" id="PTHR42795:SF1">
    <property type="entry name" value="ALANINE DEHYDROGENASE"/>
    <property type="match status" value="1"/>
</dbReference>
<evidence type="ECO:0000313" key="14">
    <source>
        <dbReference type="Proteomes" id="UP000242243"/>
    </source>
</evidence>
<feature type="binding site" evidence="9">
    <location>
        <position position="197"/>
    </location>
    <ligand>
        <name>NAD(+)</name>
        <dbReference type="ChEBI" id="CHEBI:57540"/>
    </ligand>
</feature>
<dbReference type="InterPro" id="IPR008143">
    <property type="entry name" value="Ala_DH/PNT_CS2"/>
</dbReference>
<evidence type="ECO:0000256" key="2">
    <source>
        <dbReference type="ARBA" id="ARBA00005689"/>
    </source>
</evidence>
<dbReference type="OrthoDB" id="9804592at2"/>
<name>A0A1I5M1U6_9BACI</name>
<dbReference type="AlphaFoldDB" id="A0A1I5M1U6"/>
<protein>
    <recommendedName>
        <fullName evidence="3 6">Alanine dehydrogenase</fullName>
        <ecNumber evidence="3 6">1.4.1.1</ecNumber>
    </recommendedName>
</protein>
<keyword evidence="5 6" id="KW-0520">NAD</keyword>
<evidence type="ECO:0000256" key="7">
    <source>
        <dbReference type="PIRSR" id="PIRSR000183-1"/>
    </source>
</evidence>
<dbReference type="FunFam" id="3.40.50.720:FF:000049">
    <property type="entry name" value="Alanine dehydrogenase"/>
    <property type="match status" value="1"/>
</dbReference>
<dbReference type="STRING" id="306540.SAMN05421839_10385"/>
<dbReference type="CDD" id="cd05305">
    <property type="entry name" value="L-AlaDH"/>
    <property type="match status" value="1"/>
</dbReference>
<feature type="active site" description="Proton donor/acceptor" evidence="7">
    <location>
        <position position="95"/>
    </location>
</feature>
<dbReference type="EMBL" id="FOXC01000003">
    <property type="protein sequence ID" value="SFP02956.1"/>
    <property type="molecule type" value="Genomic_DNA"/>
</dbReference>
<feature type="binding site" evidence="8">
    <location>
        <position position="15"/>
    </location>
    <ligand>
        <name>substrate</name>
    </ligand>
</feature>
<sequence>MRIGIPKEIKNNEFRVAITPVGVELLTKQNHEVFIETTAGEGAGFLDEDYRSKGAVIVPEAGQVWAADMVIKVKEPLKSEYSYFRDDLILFTYLHLANEPELTEALKEAKTTAIAYETMVGAGGGLPMLHPMSVIAGRLSVQVAAHYLQKTMGGSGTLIGGVPGVKNGKVTIIGGGVAGQNALQIAKGLGAHVTLLDIRAEVLTQVEADYGHEVVTQISNEVNIREAISDADIVIGAVLIPGRKAPKLVSENMVKQMKPGSVIVDIAVDQGGIFETADKVTTHDDPVYVRRDVLHYAVANMPGAVPRTSTIALTNVTLPHAVQLANLGVKKAAERDHTLYTGVNLYDGKFTNLAVAETFGYEYHEFSQLVND</sequence>
<dbReference type="GO" id="GO:0000286">
    <property type="term" value="F:alanine dehydrogenase activity"/>
    <property type="evidence" value="ECO:0007669"/>
    <property type="project" value="UniProtKB-UniRule"/>
</dbReference>
<feature type="binding site" evidence="8">
    <location>
        <position position="74"/>
    </location>
    <ligand>
        <name>substrate</name>
    </ligand>
</feature>
<dbReference type="InterPro" id="IPR008141">
    <property type="entry name" value="Ala_DH"/>
</dbReference>
<evidence type="ECO:0000256" key="5">
    <source>
        <dbReference type="ARBA" id="ARBA00023027"/>
    </source>
</evidence>
<dbReference type="PANTHER" id="PTHR42795">
    <property type="entry name" value="ALANINE DEHYDROGENASE"/>
    <property type="match status" value="1"/>
</dbReference>